<evidence type="ECO:0000313" key="5">
    <source>
        <dbReference type="Proteomes" id="UP000231990"/>
    </source>
</evidence>
<dbReference type="Proteomes" id="UP000231962">
    <property type="component" value="Unassembled WGS sequence"/>
</dbReference>
<dbReference type="Proteomes" id="UP000231990">
    <property type="component" value="Unassembled WGS sequence"/>
</dbReference>
<keyword evidence="4" id="KW-1185">Reference proteome</keyword>
<feature type="signal peptide" evidence="1">
    <location>
        <begin position="1"/>
        <end position="41"/>
    </location>
</feature>
<sequence>MKLNTFDKQEHVNGCLQVVCKFSSVLFLCFLSACTSLNAQAKSEFGWVGTPGNFQLNIGGRTVLDKEADFRNLPDGLDLLQKSQYVLLAGEYLLLNRDSNRFTDLLNTVNKDSELGFAEALLSYFRDLYFSKKEGGEKVLRNWTSQDPYMKELSDSVKIVLLNRKSSKKLNCSNKKPYYSLCRLLRVGGYLSDFDSKESDYGTEYTNLHRVLAPFSEETELKHVPFLEQYFPNISDHLSELGLPREAVHFEKISIVAQNLGGRMVAHSYEKLAYYYAVDGDLASAEKVLKYIIDRQGELAVTYKNSLYLKLGTLAYLQNENQKALEYFLNLDFLDWSSRILHPFLGEPISINSARDLVSVAVWKSKNSFKAVDALKSVSTPKNLTEDDLFTRLRIIQILSDDEPEVASRLAMDLSFLAQSKGWRRVEYSATLLHGFLQLKTNNLRKAIIEFTKAYGILKESDPVYKEEWIRLNGLFLAHRESHNIKGVKATLDQALRLQAAESVDDKVFEIKNYLPAAFGFKNLENTGIDFYNRHGYLHDLLSHLVNSELNNDGTDLDSPPEQGLHKVHARILMYKGLYPPGREPWKSHWSSIRAKEVIRVREESDPLKAADLRKPTYPILALFQKESRLFLFSKDSDSNSDMEVRELATDSTNSYTALAGIRAALETFRKKDKVQIYLNLPGLNAAEAIRKEYGNDIEVQLFQRFSKHHIGGTLKTIIGPACGDNFPNNRTESASQTVWKSFSAPFFDGIKLLPGKSALLIWNLNASVKSNEGIADYEWTCGGSTVSFKKLRKRFDIRNVPDRIVFTREALKSGNSYYHAKDFLYWARFWLSSGTSRVYHIDTWSPSDESDIMFLEKLSVEEGETPFGPKVLKILRNLE</sequence>
<dbReference type="SUPFAM" id="SSF48452">
    <property type="entry name" value="TPR-like"/>
    <property type="match status" value="1"/>
</dbReference>
<dbReference type="EMBL" id="NPDY01000025">
    <property type="protein sequence ID" value="PJZ68348.1"/>
    <property type="molecule type" value="Genomic_DNA"/>
</dbReference>
<organism evidence="3 5">
    <name type="scientific">Leptospira perolatii</name>
    <dbReference type="NCBI Taxonomy" id="2023191"/>
    <lineage>
        <taxon>Bacteria</taxon>
        <taxon>Pseudomonadati</taxon>
        <taxon>Spirochaetota</taxon>
        <taxon>Spirochaetia</taxon>
        <taxon>Leptospirales</taxon>
        <taxon>Leptospiraceae</taxon>
        <taxon>Leptospira</taxon>
    </lineage>
</organism>
<dbReference type="Gene3D" id="1.25.40.10">
    <property type="entry name" value="Tetratricopeptide repeat domain"/>
    <property type="match status" value="1"/>
</dbReference>
<evidence type="ECO:0000313" key="2">
    <source>
        <dbReference type="EMBL" id="PJZ68348.1"/>
    </source>
</evidence>
<name>A0A2M9ZIF4_9LEPT</name>
<feature type="chain" id="PRO_5014987386" description="Tetratricopeptide repeat protein" evidence="1">
    <location>
        <begin position="42"/>
        <end position="880"/>
    </location>
</feature>
<evidence type="ECO:0000256" key="1">
    <source>
        <dbReference type="SAM" id="SignalP"/>
    </source>
</evidence>
<evidence type="ECO:0000313" key="3">
    <source>
        <dbReference type="EMBL" id="PJZ71836.1"/>
    </source>
</evidence>
<reference evidence="4 5" key="1">
    <citation type="submission" date="2017-07" db="EMBL/GenBank/DDBJ databases">
        <title>Leptospira spp. isolated from tropical soils.</title>
        <authorList>
            <person name="Thibeaux R."/>
            <person name="Iraola G."/>
            <person name="Ferres I."/>
            <person name="Bierque E."/>
            <person name="Girault D."/>
            <person name="Soupe-Gilbert M.-E."/>
            <person name="Picardeau M."/>
            <person name="Goarant C."/>
        </authorList>
    </citation>
    <scope>NUCLEOTIDE SEQUENCE [LARGE SCALE GENOMIC DNA]</scope>
    <source>
        <strain evidence="3 5">FH1-B-B1</strain>
        <strain evidence="2 4">FH1-B-C1</strain>
    </source>
</reference>
<keyword evidence="1" id="KW-0732">Signal</keyword>
<dbReference type="OrthoDB" id="334491at2"/>
<dbReference type="EMBL" id="NPDZ01000018">
    <property type="protein sequence ID" value="PJZ71836.1"/>
    <property type="molecule type" value="Genomic_DNA"/>
</dbReference>
<dbReference type="InterPro" id="IPR011990">
    <property type="entry name" value="TPR-like_helical_dom_sf"/>
</dbReference>
<proteinExistence type="predicted"/>
<evidence type="ECO:0008006" key="6">
    <source>
        <dbReference type="Google" id="ProtNLM"/>
    </source>
</evidence>
<dbReference type="AlphaFoldDB" id="A0A2M9ZIF4"/>
<protein>
    <recommendedName>
        <fullName evidence="6">Tetratricopeptide repeat protein</fullName>
    </recommendedName>
</protein>
<comment type="caution">
    <text evidence="3">The sequence shown here is derived from an EMBL/GenBank/DDBJ whole genome shotgun (WGS) entry which is preliminary data.</text>
</comment>
<accession>A0A2M9ZIF4</accession>
<dbReference type="PROSITE" id="PS51257">
    <property type="entry name" value="PROKAR_LIPOPROTEIN"/>
    <property type="match status" value="1"/>
</dbReference>
<dbReference type="RefSeq" id="WP_100715231.1">
    <property type="nucleotide sequence ID" value="NZ_NPDY01000025.1"/>
</dbReference>
<evidence type="ECO:0000313" key="4">
    <source>
        <dbReference type="Proteomes" id="UP000231962"/>
    </source>
</evidence>
<gene>
    <name evidence="2" type="ORF">CH360_16750</name>
    <name evidence="3" type="ORF">CH373_17465</name>
</gene>